<sequence>MASSISSAASSFVIPNITSLVSVKLDGTNYLNWTTQFIPVLRSHDLLSIVDGSEECPPQYLVYDLTTSKMVWNALASRFAPQSQSHISHLKRQLQTLQQGNKTCFDYLFLAKSWYDQLTTTGKSVDEEDLISYVVVGGLNPIYNPFITSFNFATRDKSISFDDFQSKLLNYEQLLDSQNKSIPSDGTQFAFFTSKPKFHHGKKPKYPTQQAKPPSSPKPNPTTTPAYPSSKPQPSGSPFSTKFPPCQICGKPNHQALDCYHRMDFTYQGRHPPAQLAAMAAHTHVTQEDEQPWYLDSGANNHITSELENLTLQQQPYQGNDKVTIGNGDGLLITNIGSTDHANSSSRIE</sequence>
<dbReference type="Proteomes" id="UP001163603">
    <property type="component" value="Chromosome 6"/>
</dbReference>
<evidence type="ECO:0000313" key="2">
    <source>
        <dbReference type="Proteomes" id="UP001163603"/>
    </source>
</evidence>
<organism evidence="1 2">
    <name type="scientific">Pistacia integerrima</name>
    <dbReference type="NCBI Taxonomy" id="434235"/>
    <lineage>
        <taxon>Eukaryota</taxon>
        <taxon>Viridiplantae</taxon>
        <taxon>Streptophyta</taxon>
        <taxon>Embryophyta</taxon>
        <taxon>Tracheophyta</taxon>
        <taxon>Spermatophyta</taxon>
        <taxon>Magnoliopsida</taxon>
        <taxon>eudicotyledons</taxon>
        <taxon>Gunneridae</taxon>
        <taxon>Pentapetalae</taxon>
        <taxon>rosids</taxon>
        <taxon>malvids</taxon>
        <taxon>Sapindales</taxon>
        <taxon>Anacardiaceae</taxon>
        <taxon>Pistacia</taxon>
    </lineage>
</organism>
<reference evidence="2" key="1">
    <citation type="journal article" date="2023" name="G3 (Bethesda)">
        <title>Genome assembly and association tests identify interacting loci associated with vigor, precocity, and sex in interspecific pistachio rootstocks.</title>
        <authorList>
            <person name="Palmer W."/>
            <person name="Jacygrad E."/>
            <person name="Sagayaradj S."/>
            <person name="Cavanaugh K."/>
            <person name="Han R."/>
            <person name="Bertier L."/>
            <person name="Beede B."/>
            <person name="Kafkas S."/>
            <person name="Golino D."/>
            <person name="Preece J."/>
            <person name="Michelmore R."/>
        </authorList>
    </citation>
    <scope>NUCLEOTIDE SEQUENCE [LARGE SCALE GENOMIC DNA]</scope>
</reference>
<comment type="caution">
    <text evidence="1">The sequence shown here is derived from an EMBL/GenBank/DDBJ whole genome shotgun (WGS) entry which is preliminary data.</text>
</comment>
<proteinExistence type="predicted"/>
<accession>A0ACC0YLZ9</accession>
<name>A0ACC0YLZ9_9ROSI</name>
<keyword evidence="2" id="KW-1185">Reference proteome</keyword>
<gene>
    <name evidence="1" type="ORF">Pint_24053</name>
</gene>
<protein>
    <submittedName>
        <fullName evidence="1">Uncharacterized protein</fullName>
    </submittedName>
</protein>
<dbReference type="EMBL" id="CM047741">
    <property type="protein sequence ID" value="KAJ0038478.1"/>
    <property type="molecule type" value="Genomic_DNA"/>
</dbReference>
<evidence type="ECO:0000313" key="1">
    <source>
        <dbReference type="EMBL" id="KAJ0038478.1"/>
    </source>
</evidence>